<evidence type="ECO:0000256" key="7">
    <source>
        <dbReference type="ARBA" id="ARBA00022777"/>
    </source>
</evidence>
<keyword evidence="4" id="KW-0808">Transferase</keyword>
<keyword evidence="7 15" id="KW-0418">Kinase</keyword>
<evidence type="ECO:0000256" key="6">
    <source>
        <dbReference type="ARBA" id="ARBA00022741"/>
    </source>
</evidence>
<protein>
    <submittedName>
        <fullName evidence="15">Sensor histidine kinase</fullName>
    </submittedName>
</protein>
<organism evidence="15 16">
    <name type="scientific">Paenibacillus protaetiae</name>
    <dbReference type="NCBI Taxonomy" id="2509456"/>
    <lineage>
        <taxon>Bacteria</taxon>
        <taxon>Bacillati</taxon>
        <taxon>Bacillota</taxon>
        <taxon>Bacilli</taxon>
        <taxon>Bacillales</taxon>
        <taxon>Paenibacillaceae</taxon>
        <taxon>Paenibacillus</taxon>
    </lineage>
</organism>
<sequence>MKMDSIRTKMIVFMIAVTMVPMVVSLFVTFGYTRESGKEQAIAENTRLIFQGKTNLDNYLSGLSRASLAVYTDPHFVRNLSLSVNDYHAIAEIYTTLQNIQNASSDFVQVYLHSRLTNQSTLVTNSSPTREIRDEPYPGTVDPQNRITYTSAPHQIHSYGFPISPNVNRNLEVFTFYRSVTRVPKPEQLAVLAIDVRLDGIAAITSRLFEPGEEELYLIDGEGGIIYSSNEALIGSKLDNPSLLERIRQGSSGHFDSGNAVHIYEKLNSSFAGWTLVKTIPHHTLYKNSTRLTSINVIIAVATMLIVIFGTLFISIRITSPIQKLAGYMKQIQTGRLDVEIDLQSRDEIGLLARSFRQMMDRINNLILKEYRLELANKNSQLKMLQAQINPHFLYNSLQSIGTLALRHNVPKIYTLLSSLSNLMRYSMRSSQPLVPLRDELDHLRRFLELQKERFGEQFGFTEHVEAASLNAFVPKMILQPLAENYFKHGMHPDYGSGELALSSSLAEDGMLTIVMRNNGAPIAPDKLKELSDMTDRWNEPSSVQDDGSIGLMNVMLRLKLYTDESARLWIENIQPHGVMVTLQFRAEAAAVKEMEI</sequence>
<evidence type="ECO:0000256" key="12">
    <source>
        <dbReference type="SAM" id="MobiDB-lite"/>
    </source>
</evidence>
<dbReference type="InterPro" id="IPR003660">
    <property type="entry name" value="HAMP_dom"/>
</dbReference>
<dbReference type="SUPFAM" id="SSF55874">
    <property type="entry name" value="ATPase domain of HSP90 chaperone/DNA topoisomerase II/histidine kinase"/>
    <property type="match status" value="1"/>
</dbReference>
<dbReference type="RefSeq" id="WP_129444386.1">
    <property type="nucleotide sequence ID" value="NZ_CP035492.1"/>
</dbReference>
<reference evidence="15 16" key="1">
    <citation type="submission" date="2019-01" db="EMBL/GenBank/DDBJ databases">
        <title>Genome sequencing of strain FW100M-2.</title>
        <authorList>
            <person name="Heo J."/>
            <person name="Kim S.-J."/>
            <person name="Kim J.-S."/>
            <person name="Hong S.-B."/>
            <person name="Kwon S.-W."/>
        </authorList>
    </citation>
    <scope>NUCLEOTIDE SEQUENCE [LARGE SCALE GENOMIC DNA]</scope>
    <source>
        <strain evidence="15 16">FW100M-2</strain>
    </source>
</reference>
<dbReference type="GO" id="GO:0005886">
    <property type="term" value="C:plasma membrane"/>
    <property type="evidence" value="ECO:0007669"/>
    <property type="project" value="UniProtKB-SubCell"/>
</dbReference>
<feature type="transmembrane region" description="Helical" evidence="13">
    <location>
        <begin position="12"/>
        <end position="32"/>
    </location>
</feature>
<feature type="transmembrane region" description="Helical" evidence="13">
    <location>
        <begin position="295"/>
        <end position="316"/>
    </location>
</feature>
<keyword evidence="10" id="KW-0902">Two-component regulatory system</keyword>
<gene>
    <name evidence="15" type="ORF">ET464_13370</name>
</gene>
<evidence type="ECO:0000256" key="2">
    <source>
        <dbReference type="ARBA" id="ARBA00022475"/>
    </source>
</evidence>
<evidence type="ECO:0000313" key="16">
    <source>
        <dbReference type="Proteomes" id="UP000293568"/>
    </source>
</evidence>
<evidence type="ECO:0000256" key="13">
    <source>
        <dbReference type="SAM" id="Phobius"/>
    </source>
</evidence>
<keyword evidence="8" id="KW-0067">ATP-binding</keyword>
<evidence type="ECO:0000256" key="9">
    <source>
        <dbReference type="ARBA" id="ARBA00022989"/>
    </source>
</evidence>
<evidence type="ECO:0000256" key="3">
    <source>
        <dbReference type="ARBA" id="ARBA00022553"/>
    </source>
</evidence>
<dbReference type="SUPFAM" id="SSF158472">
    <property type="entry name" value="HAMP domain-like"/>
    <property type="match status" value="1"/>
</dbReference>
<evidence type="ECO:0000256" key="1">
    <source>
        <dbReference type="ARBA" id="ARBA00004651"/>
    </source>
</evidence>
<keyword evidence="5 13" id="KW-0812">Transmembrane</keyword>
<dbReference type="KEGG" id="pprt:ET464_13370"/>
<dbReference type="EMBL" id="CP035492">
    <property type="protein sequence ID" value="QAY68507.1"/>
    <property type="molecule type" value="Genomic_DNA"/>
</dbReference>
<evidence type="ECO:0000256" key="8">
    <source>
        <dbReference type="ARBA" id="ARBA00022840"/>
    </source>
</evidence>
<dbReference type="PANTHER" id="PTHR34220:SF11">
    <property type="entry name" value="SENSOR PROTEIN KINASE HPTS"/>
    <property type="match status" value="1"/>
</dbReference>
<dbReference type="Proteomes" id="UP000293568">
    <property type="component" value="Chromosome"/>
</dbReference>
<dbReference type="CDD" id="cd06225">
    <property type="entry name" value="HAMP"/>
    <property type="match status" value="1"/>
</dbReference>
<evidence type="ECO:0000259" key="14">
    <source>
        <dbReference type="PROSITE" id="PS50885"/>
    </source>
</evidence>
<keyword evidence="3" id="KW-0597">Phosphoprotein</keyword>
<dbReference type="Pfam" id="PF00672">
    <property type="entry name" value="HAMP"/>
    <property type="match status" value="1"/>
</dbReference>
<feature type="region of interest" description="Disordered" evidence="12">
    <location>
        <begin position="124"/>
        <end position="144"/>
    </location>
</feature>
<accession>A0A4P6F5M3</accession>
<keyword evidence="2" id="KW-1003">Cell membrane</keyword>
<dbReference type="InterPro" id="IPR010559">
    <property type="entry name" value="Sig_transdc_His_kin_internal"/>
</dbReference>
<dbReference type="Pfam" id="PF06580">
    <property type="entry name" value="His_kinase"/>
    <property type="match status" value="1"/>
</dbReference>
<dbReference type="PROSITE" id="PS50885">
    <property type="entry name" value="HAMP"/>
    <property type="match status" value="1"/>
</dbReference>
<keyword evidence="16" id="KW-1185">Reference proteome</keyword>
<keyword evidence="9 13" id="KW-1133">Transmembrane helix</keyword>
<evidence type="ECO:0000313" key="15">
    <source>
        <dbReference type="EMBL" id="QAY68507.1"/>
    </source>
</evidence>
<dbReference type="InterPro" id="IPR036890">
    <property type="entry name" value="HATPase_C_sf"/>
</dbReference>
<dbReference type="Gene3D" id="1.10.8.500">
    <property type="entry name" value="HAMP domain in histidine kinase"/>
    <property type="match status" value="1"/>
</dbReference>
<evidence type="ECO:0000256" key="5">
    <source>
        <dbReference type="ARBA" id="ARBA00022692"/>
    </source>
</evidence>
<evidence type="ECO:0000256" key="10">
    <source>
        <dbReference type="ARBA" id="ARBA00023012"/>
    </source>
</evidence>
<dbReference type="PANTHER" id="PTHR34220">
    <property type="entry name" value="SENSOR HISTIDINE KINASE YPDA"/>
    <property type="match status" value="1"/>
</dbReference>
<dbReference type="InterPro" id="IPR050640">
    <property type="entry name" value="Bact_2-comp_sensor_kinase"/>
</dbReference>
<dbReference type="Gene3D" id="3.30.565.10">
    <property type="entry name" value="Histidine kinase-like ATPase, C-terminal domain"/>
    <property type="match status" value="1"/>
</dbReference>
<evidence type="ECO:0000256" key="11">
    <source>
        <dbReference type="ARBA" id="ARBA00023136"/>
    </source>
</evidence>
<comment type="subcellular location">
    <subcellularLocation>
        <location evidence="1">Cell membrane</location>
        <topology evidence="1">Multi-pass membrane protein</topology>
    </subcellularLocation>
</comment>
<dbReference type="SMART" id="SM00304">
    <property type="entry name" value="HAMP"/>
    <property type="match status" value="1"/>
</dbReference>
<evidence type="ECO:0000256" key="4">
    <source>
        <dbReference type="ARBA" id="ARBA00022679"/>
    </source>
</evidence>
<keyword evidence="11 13" id="KW-0472">Membrane</keyword>
<dbReference type="OrthoDB" id="9776552at2"/>
<dbReference type="GO" id="GO:0000155">
    <property type="term" value="F:phosphorelay sensor kinase activity"/>
    <property type="evidence" value="ECO:0007669"/>
    <property type="project" value="InterPro"/>
</dbReference>
<proteinExistence type="predicted"/>
<dbReference type="AlphaFoldDB" id="A0A4P6F5M3"/>
<keyword evidence="6" id="KW-0547">Nucleotide-binding</keyword>
<name>A0A4P6F5M3_9BACL</name>
<dbReference type="Gene3D" id="3.30.450.20">
    <property type="entry name" value="PAS domain"/>
    <property type="match status" value="1"/>
</dbReference>
<feature type="domain" description="HAMP" evidence="14">
    <location>
        <begin position="316"/>
        <end position="368"/>
    </location>
</feature>
<dbReference type="GO" id="GO:0005524">
    <property type="term" value="F:ATP binding"/>
    <property type="evidence" value="ECO:0007669"/>
    <property type="project" value="UniProtKB-KW"/>
</dbReference>